<dbReference type="Proteomes" id="UP000837801">
    <property type="component" value="Unassembled WGS sequence"/>
</dbReference>
<evidence type="ECO:0000313" key="4">
    <source>
        <dbReference type="Proteomes" id="UP000837801"/>
    </source>
</evidence>
<keyword evidence="2" id="KW-0472">Membrane</keyword>
<feature type="region of interest" description="Disordered" evidence="1">
    <location>
        <begin position="223"/>
        <end position="333"/>
    </location>
</feature>
<feature type="transmembrane region" description="Helical" evidence="2">
    <location>
        <begin position="6"/>
        <end position="29"/>
    </location>
</feature>
<feature type="compositionally biased region" description="Low complexity" evidence="1">
    <location>
        <begin position="97"/>
        <end position="134"/>
    </location>
</feature>
<name>A0A9P0W1E5_9ASCO</name>
<accession>A0A9P0W1E5</accession>
<proteinExistence type="predicted"/>
<feature type="region of interest" description="Disordered" evidence="1">
    <location>
        <begin position="157"/>
        <end position="198"/>
    </location>
</feature>
<gene>
    <name evidence="3" type="ORF">CLIB1423_29S01134</name>
</gene>
<feature type="region of interest" description="Disordered" evidence="1">
    <location>
        <begin position="70"/>
        <end position="140"/>
    </location>
</feature>
<feature type="compositionally biased region" description="Polar residues" evidence="1">
    <location>
        <begin position="244"/>
        <end position="262"/>
    </location>
</feature>
<keyword evidence="4" id="KW-1185">Reference proteome</keyword>
<dbReference type="EMBL" id="CAKXYY010000029">
    <property type="protein sequence ID" value="CAH2355612.1"/>
    <property type="molecule type" value="Genomic_DNA"/>
</dbReference>
<evidence type="ECO:0000256" key="1">
    <source>
        <dbReference type="SAM" id="MobiDB-lite"/>
    </source>
</evidence>
<feature type="compositionally biased region" description="Low complexity" evidence="1">
    <location>
        <begin position="272"/>
        <end position="281"/>
    </location>
</feature>
<sequence length="333" mass="35488">MVSSGLTVGLSVGIPTVVIIAICGLVWWLNQRKQQKEDLTHDAIDLELKDEHSFINIQNELLQPYIDPSQQQRDIAEGSSGSTGGGGLVAGEKDSNSRFNDSSHSSSSVTDQPSTPSQPPRTNTNGTNNYHPNNQRTPSSYDFYETFIPILPNSASKTASSDNFSHSHNPSGDLTQPPTFNNEGTRTPTKNNSSSSIVQLTNSSKSLDNLAKQLNSPAFFEKLPSRTGTVNSRHQQSQQQQSQPYRNSTLGAYSVASQSISGSAGGDRSRQESSGSGSEVGTNGGAPSSTGERESVPLGKVLGGNFDNSFNEQGSPFEEESADEGVANGVIFK</sequence>
<keyword evidence="2" id="KW-1133">Transmembrane helix</keyword>
<protein>
    <submittedName>
        <fullName evidence="3">Uncharacterized protein</fullName>
    </submittedName>
</protein>
<reference evidence="3" key="1">
    <citation type="submission" date="2022-03" db="EMBL/GenBank/DDBJ databases">
        <authorList>
            <person name="Legras J.-L."/>
            <person name="Devillers H."/>
            <person name="Grondin C."/>
        </authorList>
    </citation>
    <scope>NUCLEOTIDE SEQUENCE</scope>
    <source>
        <strain evidence="3">CLIB 1423</strain>
    </source>
</reference>
<organism evidence="3 4">
    <name type="scientific">[Candida] railenensis</name>
    <dbReference type="NCBI Taxonomy" id="45579"/>
    <lineage>
        <taxon>Eukaryota</taxon>
        <taxon>Fungi</taxon>
        <taxon>Dikarya</taxon>
        <taxon>Ascomycota</taxon>
        <taxon>Saccharomycotina</taxon>
        <taxon>Pichiomycetes</taxon>
        <taxon>Debaryomycetaceae</taxon>
        <taxon>Kurtzmaniella</taxon>
    </lineage>
</organism>
<evidence type="ECO:0000313" key="3">
    <source>
        <dbReference type="EMBL" id="CAH2355612.1"/>
    </source>
</evidence>
<comment type="caution">
    <text evidence="3">The sequence shown here is derived from an EMBL/GenBank/DDBJ whole genome shotgun (WGS) entry which is preliminary data.</text>
</comment>
<evidence type="ECO:0000256" key="2">
    <source>
        <dbReference type="SAM" id="Phobius"/>
    </source>
</evidence>
<dbReference type="OrthoDB" id="4082885at2759"/>
<keyword evidence="2" id="KW-0812">Transmembrane</keyword>
<dbReference type="AlphaFoldDB" id="A0A9P0W1E5"/>